<dbReference type="Pfam" id="PF13384">
    <property type="entry name" value="HTH_23"/>
    <property type="match status" value="1"/>
</dbReference>
<dbReference type="Proteomes" id="UP000199668">
    <property type="component" value="Unassembled WGS sequence"/>
</dbReference>
<dbReference type="GO" id="GO:0003677">
    <property type="term" value="F:DNA binding"/>
    <property type="evidence" value="ECO:0007669"/>
    <property type="project" value="UniProtKB-KW"/>
</dbReference>
<name>A0A1I4LVJ5_9BACI</name>
<keyword evidence="2" id="KW-0238">DNA-binding</keyword>
<dbReference type="InterPro" id="IPR017894">
    <property type="entry name" value="HTH_IS21_transposase_type"/>
</dbReference>
<dbReference type="PROSITE" id="PS50531">
    <property type="entry name" value="HTH_IS21"/>
    <property type="match status" value="1"/>
</dbReference>
<evidence type="ECO:0000259" key="1">
    <source>
        <dbReference type="PROSITE" id="PS50531"/>
    </source>
</evidence>
<gene>
    <name evidence="2" type="ORF">SAMN04488054_10919</name>
</gene>
<reference evidence="2 3" key="1">
    <citation type="submission" date="2016-10" db="EMBL/GenBank/DDBJ databases">
        <authorList>
            <person name="de Groot N.N."/>
        </authorList>
    </citation>
    <scope>NUCLEOTIDE SEQUENCE [LARGE SCALE GENOMIC DNA]</scope>
    <source>
        <strain evidence="2 3">CGMCC 1.6134</strain>
    </source>
</reference>
<evidence type="ECO:0000313" key="3">
    <source>
        <dbReference type="Proteomes" id="UP000199668"/>
    </source>
</evidence>
<dbReference type="STRING" id="266892.SAMN04488054_10919"/>
<accession>A0A1I4LVJ5</accession>
<dbReference type="InterPro" id="IPR009057">
    <property type="entry name" value="Homeodomain-like_sf"/>
</dbReference>
<organism evidence="2 3">
    <name type="scientific">Salibacterium qingdaonense</name>
    <dbReference type="NCBI Taxonomy" id="266892"/>
    <lineage>
        <taxon>Bacteria</taxon>
        <taxon>Bacillati</taxon>
        <taxon>Bacillota</taxon>
        <taxon>Bacilli</taxon>
        <taxon>Bacillales</taxon>
        <taxon>Bacillaceae</taxon>
    </lineage>
</organism>
<dbReference type="SUPFAM" id="SSF46689">
    <property type="entry name" value="Homeodomain-like"/>
    <property type="match status" value="1"/>
</dbReference>
<sequence>MSKMKDHMRIHDLKDEGFSISAIARKCGVSRNTVYTYLDMDWDQAMEWVETLKTRTRKLDRYQDYILRWLREHPDLSASQISDWLEEKHAFKEAGDSTIRTYIKEWREIYHIPKTVTYRSFEALEELPQGQQMQNDRQ</sequence>
<dbReference type="OrthoDB" id="92877at2"/>
<dbReference type="EMBL" id="FOTY01000009">
    <property type="protein sequence ID" value="SFL95021.1"/>
    <property type="molecule type" value="Genomic_DNA"/>
</dbReference>
<keyword evidence="3" id="KW-1185">Reference proteome</keyword>
<dbReference type="AlphaFoldDB" id="A0A1I4LVJ5"/>
<dbReference type="Gene3D" id="1.10.10.60">
    <property type="entry name" value="Homeodomain-like"/>
    <property type="match status" value="1"/>
</dbReference>
<protein>
    <submittedName>
        <fullName evidence="2">Homeodomain-like domain-containing protein</fullName>
    </submittedName>
</protein>
<feature type="domain" description="HTH IS21-type" evidence="1">
    <location>
        <begin position="5"/>
        <end position="70"/>
    </location>
</feature>
<evidence type="ECO:0000313" key="2">
    <source>
        <dbReference type="EMBL" id="SFL95021.1"/>
    </source>
</evidence>
<proteinExistence type="predicted"/>
<keyword evidence="2" id="KW-0371">Homeobox</keyword>